<sequence length="127" mass="12784">MSKQGKLKKTLVSIGTAGALALGGMVALGPSATAATGTITVSASTATCQYTALKPSRGATARNGSCYRVSVRVQYHSAGGTAYWTNRAATTSNVTVYAPSGTTYASGRTGGSIMSGSAELGFYEQTV</sequence>
<accession>A0A1Y0HPZ0</accession>
<gene>
    <name evidence="2" type="ORF">CBR64_00300</name>
</gene>
<organism evidence="2 3">
    <name type="scientific">Cellulosimicrobium cellulans</name>
    <name type="common">Arthrobacter luteus</name>
    <dbReference type="NCBI Taxonomy" id="1710"/>
    <lineage>
        <taxon>Bacteria</taxon>
        <taxon>Bacillati</taxon>
        <taxon>Actinomycetota</taxon>
        <taxon>Actinomycetes</taxon>
        <taxon>Micrococcales</taxon>
        <taxon>Promicromonosporaceae</taxon>
        <taxon>Cellulosimicrobium</taxon>
    </lineage>
</organism>
<reference evidence="2 3" key="1">
    <citation type="submission" date="2017-05" db="EMBL/GenBank/DDBJ databases">
        <authorList>
            <person name="Song R."/>
            <person name="Chenine A.L."/>
            <person name="Ruprecht R.M."/>
        </authorList>
    </citation>
    <scope>NUCLEOTIDE SEQUENCE [LARGE SCALE GENOMIC DNA]</scope>
    <source>
        <strain evidence="2 3">PSBB019</strain>
    </source>
</reference>
<dbReference type="AlphaFoldDB" id="A0A1Y0HPZ0"/>
<protein>
    <submittedName>
        <fullName evidence="2">Uncharacterized protein</fullName>
    </submittedName>
</protein>
<evidence type="ECO:0000313" key="2">
    <source>
        <dbReference type="EMBL" id="ARU50189.1"/>
    </source>
</evidence>
<keyword evidence="1" id="KW-0732">Signal</keyword>
<feature type="chain" id="PRO_5012982482" evidence="1">
    <location>
        <begin position="35"/>
        <end position="127"/>
    </location>
</feature>
<dbReference type="Proteomes" id="UP000196228">
    <property type="component" value="Chromosome"/>
</dbReference>
<feature type="signal peptide" evidence="1">
    <location>
        <begin position="1"/>
        <end position="34"/>
    </location>
</feature>
<dbReference type="KEGG" id="cceu:CBR64_00300"/>
<proteinExistence type="predicted"/>
<dbReference type="EMBL" id="CP021383">
    <property type="protein sequence ID" value="ARU50189.1"/>
    <property type="molecule type" value="Genomic_DNA"/>
</dbReference>
<evidence type="ECO:0000313" key="3">
    <source>
        <dbReference type="Proteomes" id="UP000196228"/>
    </source>
</evidence>
<name>A0A1Y0HPZ0_CELCE</name>
<evidence type="ECO:0000256" key="1">
    <source>
        <dbReference type="SAM" id="SignalP"/>
    </source>
</evidence>